<protein>
    <submittedName>
        <fullName evidence="1">Uncharacterized protein</fullName>
    </submittedName>
</protein>
<keyword evidence="2" id="KW-1185">Reference proteome</keyword>
<dbReference type="EMBL" id="CAEY01000073">
    <property type="status" value="NOT_ANNOTATED_CDS"/>
    <property type="molecule type" value="Genomic_DNA"/>
</dbReference>
<reference evidence="2" key="1">
    <citation type="submission" date="2011-08" db="EMBL/GenBank/DDBJ databases">
        <authorList>
            <person name="Rombauts S."/>
        </authorList>
    </citation>
    <scope>NUCLEOTIDE SEQUENCE</scope>
    <source>
        <strain evidence="2">London</strain>
    </source>
</reference>
<accession>T1KH38</accession>
<dbReference type="EnsemblMetazoa" id="tetur11g02990.1">
    <property type="protein sequence ID" value="tetur11g02990.1"/>
    <property type="gene ID" value="tetur11g02990"/>
</dbReference>
<evidence type="ECO:0000313" key="1">
    <source>
        <dbReference type="EnsemblMetazoa" id="tetur11g02990.1"/>
    </source>
</evidence>
<organism evidence="1 2">
    <name type="scientific">Tetranychus urticae</name>
    <name type="common">Two-spotted spider mite</name>
    <dbReference type="NCBI Taxonomy" id="32264"/>
    <lineage>
        <taxon>Eukaryota</taxon>
        <taxon>Metazoa</taxon>
        <taxon>Ecdysozoa</taxon>
        <taxon>Arthropoda</taxon>
        <taxon>Chelicerata</taxon>
        <taxon>Arachnida</taxon>
        <taxon>Acari</taxon>
        <taxon>Acariformes</taxon>
        <taxon>Trombidiformes</taxon>
        <taxon>Prostigmata</taxon>
        <taxon>Eleutherengona</taxon>
        <taxon>Raphignathae</taxon>
        <taxon>Tetranychoidea</taxon>
        <taxon>Tetranychidae</taxon>
        <taxon>Tetranychus</taxon>
    </lineage>
</organism>
<name>T1KH38_TETUR</name>
<evidence type="ECO:0000313" key="2">
    <source>
        <dbReference type="Proteomes" id="UP000015104"/>
    </source>
</evidence>
<reference evidence="1" key="2">
    <citation type="submission" date="2015-06" db="UniProtKB">
        <authorList>
            <consortium name="EnsemblMetazoa"/>
        </authorList>
    </citation>
    <scope>IDENTIFICATION</scope>
</reference>
<proteinExistence type="predicted"/>
<dbReference type="HOGENOM" id="CLU_944358_0_0_1"/>
<sequence length="256" mass="29062">MLIPQQISIITVLFLAHCTLIVWSVSLTRSVPSESTSSNVNKTDKFVTLFDSKAKNISESQPKEDGKTFSLFLKIIRPIDDAFVFAKNVVLAPLELLRMAKFLLLFTKPGLIMDKVIEKNPLRPGPIKYFGQRANQALYSLIQALELQITSTLPTLVTNVNSSIPDNFGSTEWPRTEKVEPRGELSFPWRCFWDVFEKVIKARNSVVGTISRPFYWSTDTFFNGLETIGANALRLFHKTRKMFKSKCELDSSCELD</sequence>
<dbReference type="Proteomes" id="UP000015104">
    <property type="component" value="Unassembled WGS sequence"/>
</dbReference>
<dbReference type="AlphaFoldDB" id="T1KH38"/>